<dbReference type="RefSeq" id="WP_157928038.1">
    <property type="nucleotide sequence ID" value="NZ_LT841358.1"/>
</dbReference>
<reference evidence="2" key="1">
    <citation type="submission" date="2017-03" db="EMBL/GenBank/DDBJ databases">
        <authorList>
            <person name="Herbold C."/>
        </authorList>
    </citation>
    <scope>NUCLEOTIDE SEQUENCE [LARGE SCALE GENOMIC DNA]</scope>
</reference>
<gene>
    <name evidence="1" type="ORF">NCS_30062</name>
</gene>
<evidence type="ECO:0000313" key="1">
    <source>
        <dbReference type="EMBL" id="SMH72222.1"/>
    </source>
</evidence>
<dbReference type="Gene3D" id="3.30.2310.20">
    <property type="entry name" value="RelE-like"/>
    <property type="match status" value="1"/>
</dbReference>
<dbReference type="EMBL" id="LT841358">
    <property type="protein sequence ID" value="SMH72222.1"/>
    <property type="molecule type" value="Genomic_DNA"/>
</dbReference>
<proteinExistence type="predicted"/>
<protein>
    <submittedName>
        <fullName evidence="1">Putative Addiction module toxin RelE</fullName>
    </submittedName>
</protein>
<dbReference type="Proteomes" id="UP000230607">
    <property type="component" value="Chromosome 1"/>
</dbReference>
<dbReference type="OrthoDB" id="9745at2157"/>
<dbReference type="InterPro" id="IPR035093">
    <property type="entry name" value="RelE/ParE_toxin_dom_sf"/>
</dbReference>
<dbReference type="SUPFAM" id="SSF143011">
    <property type="entry name" value="RelE-like"/>
    <property type="match status" value="1"/>
</dbReference>
<sequence>MHKVEARDGTIDKKLRKFRSDKAVIDGYFRILEELKMAQDPRSIGERKHGVLRNCYAIHLTKNHSLLYTYYPDQNLVKLIDLDDHKNLYGRDNRS</sequence>
<dbReference type="AlphaFoldDB" id="A0A2H1FHQ8"/>
<evidence type="ECO:0000313" key="2">
    <source>
        <dbReference type="Proteomes" id="UP000230607"/>
    </source>
</evidence>
<keyword evidence="2" id="KW-1185">Reference proteome</keyword>
<name>A0A2H1FHQ8_9ARCH</name>
<accession>A0A2H1FHQ8</accession>
<organism evidence="1 2">
    <name type="scientific">Candidatus Nitrosotalea okcheonensis</name>
    <dbReference type="NCBI Taxonomy" id="1903276"/>
    <lineage>
        <taxon>Archaea</taxon>
        <taxon>Nitrososphaerota</taxon>
        <taxon>Nitrososphaeria</taxon>
        <taxon>Nitrosotaleales</taxon>
        <taxon>Nitrosotaleaceae</taxon>
        <taxon>Nitrosotalea</taxon>
    </lineage>
</organism>